<dbReference type="GeneID" id="24424684"/>
<dbReference type="EMBL" id="LN871598">
    <property type="protein sequence ID" value="CTQ40649.1"/>
    <property type="molecule type" value="Genomic_DNA"/>
</dbReference>
<feature type="region of interest" description="Disordered" evidence="1">
    <location>
        <begin position="366"/>
        <end position="438"/>
    </location>
</feature>
<proteinExistence type="predicted"/>
<organism evidence="2 3">
    <name type="scientific">Babesia microti (strain RI)</name>
    <dbReference type="NCBI Taxonomy" id="1133968"/>
    <lineage>
        <taxon>Eukaryota</taxon>
        <taxon>Sar</taxon>
        <taxon>Alveolata</taxon>
        <taxon>Apicomplexa</taxon>
        <taxon>Aconoidasida</taxon>
        <taxon>Piroplasmida</taxon>
        <taxon>Babesiidae</taxon>
        <taxon>Babesia</taxon>
    </lineage>
</organism>
<name>A0A0K3ALM3_BABMR</name>
<gene>
    <name evidence="2" type="ORF">BMR1_03g00245</name>
</gene>
<accession>A0A0K3ALM3</accession>
<dbReference type="VEuPathDB" id="PiroplasmaDB:BMR1_03g00245"/>
<evidence type="ECO:0000313" key="2">
    <source>
        <dbReference type="EMBL" id="CTQ40649.1"/>
    </source>
</evidence>
<evidence type="ECO:0000313" key="3">
    <source>
        <dbReference type="Proteomes" id="UP000002899"/>
    </source>
</evidence>
<protein>
    <submittedName>
        <fullName evidence="2">Uncharacterized protein</fullName>
    </submittedName>
</protein>
<dbReference type="Proteomes" id="UP000002899">
    <property type="component" value="Chromosome III"/>
</dbReference>
<dbReference type="KEGG" id="bmic:BMR1_03g00245"/>
<sequence length="782" mass="90822">MFSEGDVLFEKEESVINVVDSDDNVNVLDNNYTHEYQGWDAIEQFSHLRINKKISNVPGSEKVKTALDELTHQRLIKKKSQSLRLYELLESAGKLFGNGPKWSNPDHSQFNRMNEERIEVGDLPLVYIKKPKYASQENEMYYYKLQFPSEQQKLQAKNRYQEAVKFGLILPDNSETINYTVNQSPWEMDKYKSSWDELSKELKSEPWKSQPSILKSYIKLKHKEISINIATSKSNVVKDQVIITSQSTQSNGRNLGKKVQNHIQCTFNLQPKVPVNAVNGEMRLIELFNNSQSRNDTALKGNMGIEGDSFNFKSKKKVLEELDYLNSNDSGEIHNDDVKYSKDYVPDEDEHLSDDRVQVVNHLTYNNGSSCRNEIDSDDHDDIFRRPSKMSLNFSNNSNESNNDRENNNDTVEDDGYGGYSNDDVNNDSDYEKEVDHKEEDGYEIVKIDLYEPLSNNSIRDDRKLINRIERNEENNIIDVKNQKHSQKLMTKTEKRKRLEFLNKMFDYEAEESEDENLSDPEDRKKIKLLRKNRLEASSDSEGFSSDDNFEELADFLTTADNLNPDDEDLARQRFYADMNEEDEERLKRLMIIREKINKGLIKRKYAIKKVRNGLENDYHLSDFESSEEDSGYEYESDELIDDDGEVYGGNADAANKCMGRRDSKRENTILFANDLSEERLELMDFLEFKLNTRQESVDTTNKDIDEAIDCIVSRGNADNKSVRKLKLDKILLKPSNLLCETDRGDLRNVLKQKAIDNFQKMLKKNINNLNKFKCKAAKSTH</sequence>
<reference evidence="2 3" key="1">
    <citation type="journal article" date="2012" name="Nucleic Acids Res.">
        <title>Sequencing of the smallest Apicomplexan genome from the human pathogen Babesia microti.</title>
        <authorList>
            <person name="Cornillot E."/>
            <person name="Hadj-Kaddour K."/>
            <person name="Dassouli A."/>
            <person name="Noel B."/>
            <person name="Ranwez V."/>
            <person name="Vacherie B."/>
            <person name="Augagneur Y."/>
            <person name="Bres V."/>
            <person name="Duclos A."/>
            <person name="Randazzo S."/>
            <person name="Carcy B."/>
            <person name="Debierre-Grockiego F."/>
            <person name="Delbecq S."/>
            <person name="Moubri-Menage K."/>
            <person name="Shams-Eldin H."/>
            <person name="Usmani-Brown S."/>
            <person name="Bringaud F."/>
            <person name="Wincker P."/>
            <person name="Vivares C.P."/>
            <person name="Schwarz R.T."/>
            <person name="Schetters T.P."/>
            <person name="Krause P.J."/>
            <person name="Gorenflot A."/>
            <person name="Berry V."/>
            <person name="Barbe V."/>
            <person name="Ben Mamoun C."/>
        </authorList>
    </citation>
    <scope>NUCLEOTIDE SEQUENCE [LARGE SCALE GENOMIC DNA]</scope>
    <source>
        <strain evidence="2 3">RI</strain>
    </source>
</reference>
<dbReference type="RefSeq" id="XP_012648660.1">
    <property type="nucleotide sequence ID" value="XM_012793206.1"/>
</dbReference>
<reference evidence="2 3" key="3">
    <citation type="journal article" date="2016" name="Sci. Rep.">
        <title>Genome-wide diversity and gene expression profiling of Babesia microti isolates identify polymorphic genes that mediate host-pathogen interactions.</title>
        <authorList>
            <person name="Silva J.C."/>
            <person name="Cornillot E."/>
            <person name="McCracken C."/>
            <person name="Usmani-Brown S."/>
            <person name="Dwivedi A."/>
            <person name="Ifeonu O.O."/>
            <person name="Crabtree J."/>
            <person name="Gotia H.T."/>
            <person name="Virji A.Z."/>
            <person name="Reynes C."/>
            <person name="Colinge J."/>
            <person name="Kumar V."/>
            <person name="Lawres L."/>
            <person name="Pazzi J.E."/>
            <person name="Pablo J.V."/>
            <person name="Hung C."/>
            <person name="Brancato J."/>
            <person name="Kumari P."/>
            <person name="Orvis J."/>
            <person name="Tretina K."/>
            <person name="Chibucos M."/>
            <person name="Ott S."/>
            <person name="Sadzewicz L."/>
            <person name="Sengamalay N."/>
            <person name="Shetty A.C."/>
            <person name="Su Q."/>
            <person name="Tallon L."/>
            <person name="Fraser C.M."/>
            <person name="Frutos R."/>
            <person name="Molina D.M."/>
            <person name="Krause P.J."/>
            <person name="Ben Mamoun C."/>
        </authorList>
    </citation>
    <scope>NUCLEOTIDE SEQUENCE [LARGE SCALE GENOMIC DNA]</scope>
    <source>
        <strain evidence="2 3">RI</strain>
    </source>
</reference>
<dbReference type="OrthoDB" id="392888at2759"/>
<evidence type="ECO:0000256" key="1">
    <source>
        <dbReference type="SAM" id="MobiDB-lite"/>
    </source>
</evidence>
<reference evidence="2 3" key="2">
    <citation type="journal article" date="2013" name="PLoS ONE">
        <title>Whole genome mapping and re-organization of the nuclear and mitochondrial genomes of Babesia microti isolates.</title>
        <authorList>
            <person name="Cornillot E."/>
            <person name="Dassouli A."/>
            <person name="Garg A."/>
            <person name="Pachikara N."/>
            <person name="Randazzo S."/>
            <person name="Depoix D."/>
            <person name="Carcy B."/>
            <person name="Delbecq S."/>
            <person name="Frutos R."/>
            <person name="Silva J.C."/>
            <person name="Sutton R."/>
            <person name="Krause P.J."/>
            <person name="Mamoun C.B."/>
        </authorList>
    </citation>
    <scope>NUCLEOTIDE SEQUENCE [LARGE SCALE GENOMIC DNA]</scope>
    <source>
        <strain evidence="2 3">RI</strain>
    </source>
</reference>
<keyword evidence="3" id="KW-1185">Reference proteome</keyword>
<dbReference type="AlphaFoldDB" id="A0A0K3ALM3"/>
<feature type="compositionally biased region" description="Low complexity" evidence="1">
    <location>
        <begin position="391"/>
        <end position="401"/>
    </location>
</feature>